<gene>
    <name evidence="1" type="ORF">NG799_08760</name>
</gene>
<dbReference type="Proteomes" id="UP001525890">
    <property type="component" value="Unassembled WGS sequence"/>
</dbReference>
<name>A0ABT2MR81_9CYAN</name>
<sequence>MNNIEETSKFQKAIEVVEALSIDDQAILVELIQQRLRQQRRDELLQEVGRSQQEYEAGNFHRGSVADLFAELEE</sequence>
<reference evidence="1 2" key="1">
    <citation type="journal article" date="2022" name="Front. Microbiol.">
        <title>High genomic differentiation and limited gene flow indicate recent cryptic speciation within the genus Laspinema (cyanobacteria).</title>
        <authorList>
            <person name="Stanojkovic A."/>
            <person name="Skoupy S."/>
            <person name="Skaloud P."/>
            <person name="Dvorak P."/>
        </authorList>
    </citation>
    <scope>NUCLEOTIDE SEQUENCE [LARGE SCALE GENOMIC DNA]</scope>
    <source>
        <strain evidence="1 2">D2a</strain>
    </source>
</reference>
<protein>
    <submittedName>
        <fullName evidence="1">Uncharacterized protein</fullName>
    </submittedName>
</protein>
<dbReference type="EMBL" id="JAMXFF010000010">
    <property type="protein sequence ID" value="MCT7966421.1"/>
    <property type="molecule type" value="Genomic_DNA"/>
</dbReference>
<evidence type="ECO:0000313" key="2">
    <source>
        <dbReference type="Proteomes" id="UP001525890"/>
    </source>
</evidence>
<evidence type="ECO:0000313" key="1">
    <source>
        <dbReference type="EMBL" id="MCT7966421.1"/>
    </source>
</evidence>
<organism evidence="1 2">
    <name type="scientific">Laspinema palackyanum D2a</name>
    <dbReference type="NCBI Taxonomy" id="2953684"/>
    <lineage>
        <taxon>Bacteria</taxon>
        <taxon>Bacillati</taxon>
        <taxon>Cyanobacteriota</taxon>
        <taxon>Cyanophyceae</taxon>
        <taxon>Oscillatoriophycideae</taxon>
        <taxon>Oscillatoriales</taxon>
        <taxon>Laspinemataceae</taxon>
        <taxon>Laspinema</taxon>
        <taxon>Laspinema palackyanum</taxon>
    </lineage>
</organism>
<proteinExistence type="predicted"/>
<keyword evidence="2" id="KW-1185">Reference proteome</keyword>
<dbReference type="RefSeq" id="WP_368006066.1">
    <property type="nucleotide sequence ID" value="NZ_JAMXFF010000010.1"/>
</dbReference>
<comment type="caution">
    <text evidence="1">The sequence shown here is derived from an EMBL/GenBank/DDBJ whole genome shotgun (WGS) entry which is preliminary data.</text>
</comment>
<accession>A0ABT2MR81</accession>